<keyword evidence="3" id="KW-1185">Reference proteome</keyword>
<reference evidence="2" key="1">
    <citation type="journal article" date="2023" name="Mol. Phylogenet. Evol.">
        <title>Genome-scale phylogeny and comparative genomics of the fungal order Sordariales.</title>
        <authorList>
            <person name="Hensen N."/>
            <person name="Bonometti L."/>
            <person name="Westerberg I."/>
            <person name="Brannstrom I.O."/>
            <person name="Guillou S."/>
            <person name="Cros-Aarteil S."/>
            <person name="Calhoun S."/>
            <person name="Haridas S."/>
            <person name="Kuo A."/>
            <person name="Mondo S."/>
            <person name="Pangilinan J."/>
            <person name="Riley R."/>
            <person name="LaButti K."/>
            <person name="Andreopoulos B."/>
            <person name="Lipzen A."/>
            <person name="Chen C."/>
            <person name="Yan M."/>
            <person name="Daum C."/>
            <person name="Ng V."/>
            <person name="Clum A."/>
            <person name="Steindorff A."/>
            <person name="Ohm R.A."/>
            <person name="Martin F."/>
            <person name="Silar P."/>
            <person name="Natvig D.O."/>
            <person name="Lalanne C."/>
            <person name="Gautier V."/>
            <person name="Ament-Velasquez S.L."/>
            <person name="Kruys A."/>
            <person name="Hutchinson M.I."/>
            <person name="Powell A.J."/>
            <person name="Barry K."/>
            <person name="Miller A.N."/>
            <person name="Grigoriev I.V."/>
            <person name="Debuchy R."/>
            <person name="Gladieux P."/>
            <person name="Hiltunen Thoren M."/>
            <person name="Johannesson H."/>
        </authorList>
    </citation>
    <scope>NUCLEOTIDE SEQUENCE</scope>
    <source>
        <strain evidence="2">CBS 103.79</strain>
    </source>
</reference>
<dbReference type="SUPFAM" id="SSF56112">
    <property type="entry name" value="Protein kinase-like (PK-like)"/>
    <property type="match status" value="1"/>
</dbReference>
<dbReference type="AlphaFoldDB" id="A0AAN6RU82"/>
<accession>A0AAN6RU82</accession>
<keyword evidence="2" id="KW-0418">Kinase</keyword>
<organism evidence="2 3">
    <name type="scientific">Staphylotrichum tortipilum</name>
    <dbReference type="NCBI Taxonomy" id="2831512"/>
    <lineage>
        <taxon>Eukaryota</taxon>
        <taxon>Fungi</taxon>
        <taxon>Dikarya</taxon>
        <taxon>Ascomycota</taxon>
        <taxon>Pezizomycotina</taxon>
        <taxon>Sordariomycetes</taxon>
        <taxon>Sordariomycetidae</taxon>
        <taxon>Sordariales</taxon>
        <taxon>Chaetomiaceae</taxon>
        <taxon>Staphylotrichum</taxon>
    </lineage>
</organism>
<dbReference type="InterPro" id="IPR002575">
    <property type="entry name" value="Aminoglycoside_PTrfase"/>
</dbReference>
<sequence>MAHPRSVELISEEILKEMSGTEYACSSLEPLSGGYLNFVFRGILITPLSDGTQEVAVKHGENFVVRWPESYLSTTRCRAEGACLETFHGLPPTTSGAYIIRTPTLHYFNAESNTQVHEYFANALSLKDYIGRHFSPSGDPSMKTLYIELGRDLGVWLRNFHGWASAPEQTKLRRDMSEGNKEMQQLKYRAYYIRLVEAVAEFPTILADAKETFEKIREMAADELQNPNLQLIHGDFWAGNILLPDQRLSEYGEQRPIFVVDWELCQLGVLSLDLGHMIAELYKFWVFKGMNEGRWVIDGFAMGYGYIDDDFAFRTALHAGAHLVVTGTWISGWGSETQGLHVVGVGKEMILRAWHKDRAWFEAGDLACLFGNCDTYLGN</sequence>
<gene>
    <name evidence="2" type="ORF">C8A05DRAFT_14809</name>
</gene>
<dbReference type="GO" id="GO:0016301">
    <property type="term" value="F:kinase activity"/>
    <property type="evidence" value="ECO:0007669"/>
    <property type="project" value="UniProtKB-KW"/>
</dbReference>
<proteinExistence type="predicted"/>
<dbReference type="Pfam" id="PF01636">
    <property type="entry name" value="APH"/>
    <property type="match status" value="1"/>
</dbReference>
<name>A0AAN6RU82_9PEZI</name>
<protein>
    <submittedName>
        <fullName evidence="2">Kinase-like domain-containing protein</fullName>
    </submittedName>
</protein>
<evidence type="ECO:0000313" key="3">
    <source>
        <dbReference type="Proteomes" id="UP001303889"/>
    </source>
</evidence>
<dbReference type="Gene3D" id="3.90.1200.10">
    <property type="match status" value="1"/>
</dbReference>
<dbReference type="EMBL" id="MU855462">
    <property type="protein sequence ID" value="KAK3903215.1"/>
    <property type="molecule type" value="Genomic_DNA"/>
</dbReference>
<evidence type="ECO:0000313" key="2">
    <source>
        <dbReference type="EMBL" id="KAK3903215.1"/>
    </source>
</evidence>
<keyword evidence="2" id="KW-0808">Transferase</keyword>
<evidence type="ECO:0000259" key="1">
    <source>
        <dbReference type="Pfam" id="PF01636"/>
    </source>
</evidence>
<feature type="domain" description="Aminoglycoside phosphotransferase" evidence="1">
    <location>
        <begin position="53"/>
        <end position="280"/>
    </location>
</feature>
<reference evidence="2" key="2">
    <citation type="submission" date="2023-05" db="EMBL/GenBank/DDBJ databases">
        <authorList>
            <consortium name="Lawrence Berkeley National Laboratory"/>
            <person name="Steindorff A."/>
            <person name="Hensen N."/>
            <person name="Bonometti L."/>
            <person name="Westerberg I."/>
            <person name="Brannstrom I.O."/>
            <person name="Guillou S."/>
            <person name="Cros-Aarteil S."/>
            <person name="Calhoun S."/>
            <person name="Haridas S."/>
            <person name="Kuo A."/>
            <person name="Mondo S."/>
            <person name="Pangilinan J."/>
            <person name="Riley R."/>
            <person name="Labutti K."/>
            <person name="Andreopoulos B."/>
            <person name="Lipzen A."/>
            <person name="Chen C."/>
            <person name="Yanf M."/>
            <person name="Daum C."/>
            <person name="Ng V."/>
            <person name="Clum A."/>
            <person name="Ohm R."/>
            <person name="Martin F."/>
            <person name="Silar P."/>
            <person name="Natvig D."/>
            <person name="Lalanne C."/>
            <person name="Gautier V."/>
            <person name="Ament-Velasquez S.L."/>
            <person name="Kruys A."/>
            <person name="Hutchinson M.I."/>
            <person name="Powell A.J."/>
            <person name="Barry K."/>
            <person name="Miller A.N."/>
            <person name="Grigoriev I.V."/>
            <person name="Debuchy R."/>
            <person name="Gladieux P."/>
            <person name="Thoren M.H."/>
            <person name="Johannesson H."/>
        </authorList>
    </citation>
    <scope>NUCLEOTIDE SEQUENCE</scope>
    <source>
        <strain evidence="2">CBS 103.79</strain>
    </source>
</reference>
<dbReference type="InterPro" id="IPR011009">
    <property type="entry name" value="Kinase-like_dom_sf"/>
</dbReference>
<dbReference type="Proteomes" id="UP001303889">
    <property type="component" value="Unassembled WGS sequence"/>
</dbReference>
<comment type="caution">
    <text evidence="2">The sequence shown here is derived from an EMBL/GenBank/DDBJ whole genome shotgun (WGS) entry which is preliminary data.</text>
</comment>
<dbReference type="Gene3D" id="3.30.200.20">
    <property type="entry name" value="Phosphorylase Kinase, domain 1"/>
    <property type="match status" value="1"/>
</dbReference>